<name>A0A9D3UAI0_9ROSI</name>
<sequence>MAPPSSLSVVQSAAPVMASNLIDRENLEFAQFEQQDSALASWLLSLVSPVVLPYLIGLDTSAQIKNTLVTLYGSKTTSWLMFYKRALHSQRKGDLSIKDFLMTIKGYCDNLTSCGKVISEHEHVTAILNGLSLEYESVITIIIANQLPYNVQGVTTILLDAKA</sequence>
<dbReference type="AlphaFoldDB" id="A0A9D3UAI0"/>
<dbReference type="PANTHER" id="PTHR47481:SF30">
    <property type="entry name" value="CCHC-TYPE DOMAIN-CONTAINING PROTEIN"/>
    <property type="match status" value="1"/>
</dbReference>
<reference evidence="1 2" key="1">
    <citation type="journal article" date="2021" name="Plant Biotechnol. J.">
        <title>Multi-omics assisted identification of the key and species-specific regulatory components of drought-tolerant mechanisms in Gossypium stocksii.</title>
        <authorList>
            <person name="Yu D."/>
            <person name="Ke L."/>
            <person name="Zhang D."/>
            <person name="Wu Y."/>
            <person name="Sun Y."/>
            <person name="Mei J."/>
            <person name="Sun J."/>
            <person name="Sun Y."/>
        </authorList>
    </citation>
    <scope>NUCLEOTIDE SEQUENCE [LARGE SCALE GENOMIC DNA]</scope>
    <source>
        <strain evidence="2">cv. E1</strain>
        <tissue evidence="1">Leaf</tissue>
    </source>
</reference>
<evidence type="ECO:0000313" key="1">
    <source>
        <dbReference type="EMBL" id="KAH1032957.1"/>
    </source>
</evidence>
<dbReference type="Proteomes" id="UP000828251">
    <property type="component" value="Unassembled WGS sequence"/>
</dbReference>
<evidence type="ECO:0000313" key="2">
    <source>
        <dbReference type="Proteomes" id="UP000828251"/>
    </source>
</evidence>
<protein>
    <recommendedName>
        <fullName evidence="3">Retrovirus-related Pol polyprotein from transposon RE1</fullName>
    </recommendedName>
</protein>
<proteinExistence type="predicted"/>
<dbReference type="OrthoDB" id="999813at2759"/>
<dbReference type="PANTHER" id="PTHR47481">
    <property type="match status" value="1"/>
</dbReference>
<keyword evidence="2" id="KW-1185">Reference proteome</keyword>
<evidence type="ECO:0008006" key="3">
    <source>
        <dbReference type="Google" id="ProtNLM"/>
    </source>
</evidence>
<gene>
    <name evidence="1" type="ORF">J1N35_045131</name>
</gene>
<comment type="caution">
    <text evidence="1">The sequence shown here is derived from an EMBL/GenBank/DDBJ whole genome shotgun (WGS) entry which is preliminary data.</text>
</comment>
<accession>A0A9D3UAI0</accession>
<organism evidence="1 2">
    <name type="scientific">Gossypium stocksii</name>
    <dbReference type="NCBI Taxonomy" id="47602"/>
    <lineage>
        <taxon>Eukaryota</taxon>
        <taxon>Viridiplantae</taxon>
        <taxon>Streptophyta</taxon>
        <taxon>Embryophyta</taxon>
        <taxon>Tracheophyta</taxon>
        <taxon>Spermatophyta</taxon>
        <taxon>Magnoliopsida</taxon>
        <taxon>eudicotyledons</taxon>
        <taxon>Gunneridae</taxon>
        <taxon>Pentapetalae</taxon>
        <taxon>rosids</taxon>
        <taxon>malvids</taxon>
        <taxon>Malvales</taxon>
        <taxon>Malvaceae</taxon>
        <taxon>Malvoideae</taxon>
        <taxon>Gossypium</taxon>
    </lineage>
</organism>
<dbReference type="Pfam" id="PF14223">
    <property type="entry name" value="Retrotran_gag_2"/>
    <property type="match status" value="1"/>
</dbReference>
<dbReference type="EMBL" id="JAIQCV010000013">
    <property type="protein sequence ID" value="KAH1032957.1"/>
    <property type="molecule type" value="Genomic_DNA"/>
</dbReference>